<proteinExistence type="predicted"/>
<name>A0A1M4NFR4_HELAC</name>
<keyword evidence="10" id="KW-0472">Membrane</keyword>
<evidence type="ECO:0000256" key="3">
    <source>
        <dbReference type="ARBA" id="ARBA00004571"/>
    </source>
</evidence>
<keyword evidence="6" id="KW-0964">Secreted</keyword>
<protein>
    <submittedName>
        <fullName evidence="12">OMP744</fullName>
    </submittedName>
</protein>
<keyword evidence="5" id="KW-1134">Transmembrane beta strand</keyword>
<sequence length="38" mass="4123">MQGDVNWCHLVVGDHNAAQAGIAANEKTDIARWICDKA</sequence>
<dbReference type="GO" id="GO:0009279">
    <property type="term" value="C:cell outer membrane"/>
    <property type="evidence" value="ECO:0007669"/>
    <property type="project" value="UniProtKB-SubCell"/>
</dbReference>
<evidence type="ECO:0000256" key="6">
    <source>
        <dbReference type="ARBA" id="ARBA00022525"/>
    </source>
</evidence>
<evidence type="ECO:0000256" key="1">
    <source>
        <dbReference type="ARBA" id="ARBA00004241"/>
    </source>
</evidence>
<dbReference type="EMBL" id="LT632799">
    <property type="protein sequence ID" value="SFZ70625.1"/>
    <property type="molecule type" value="Genomic_DNA"/>
</dbReference>
<dbReference type="GO" id="GO:0005576">
    <property type="term" value="C:extracellular region"/>
    <property type="evidence" value="ECO:0007669"/>
    <property type="project" value="UniProtKB-SubCell"/>
</dbReference>
<keyword evidence="9" id="KW-0574">Periplasm</keyword>
<dbReference type="InterPro" id="IPR003842">
    <property type="entry name" value="Vacuolating_cytotoxin"/>
</dbReference>
<evidence type="ECO:0000256" key="9">
    <source>
        <dbReference type="ARBA" id="ARBA00022764"/>
    </source>
</evidence>
<evidence type="ECO:0000256" key="5">
    <source>
        <dbReference type="ARBA" id="ARBA00022452"/>
    </source>
</evidence>
<dbReference type="AlphaFoldDB" id="A0A1M4NFR4"/>
<keyword evidence="8" id="KW-0732">Signal</keyword>
<dbReference type="Pfam" id="PF02691">
    <property type="entry name" value="VacA"/>
    <property type="match status" value="1"/>
</dbReference>
<accession>A0A1M4NFR4</accession>
<evidence type="ECO:0000256" key="10">
    <source>
        <dbReference type="ARBA" id="ARBA00023136"/>
    </source>
</evidence>
<evidence type="ECO:0000313" key="12">
    <source>
        <dbReference type="EMBL" id="SFZ70625.1"/>
    </source>
</evidence>
<evidence type="ECO:0000256" key="4">
    <source>
        <dbReference type="ARBA" id="ARBA00004613"/>
    </source>
</evidence>
<dbReference type="GO" id="GO:0042597">
    <property type="term" value="C:periplasmic space"/>
    <property type="evidence" value="ECO:0007669"/>
    <property type="project" value="UniProtKB-SubCell"/>
</dbReference>
<evidence type="ECO:0000256" key="2">
    <source>
        <dbReference type="ARBA" id="ARBA00004418"/>
    </source>
</evidence>
<evidence type="ECO:0000256" key="11">
    <source>
        <dbReference type="ARBA" id="ARBA00023237"/>
    </source>
</evidence>
<keyword evidence="7" id="KW-0812">Transmembrane</keyword>
<evidence type="ECO:0000256" key="8">
    <source>
        <dbReference type="ARBA" id="ARBA00022729"/>
    </source>
</evidence>
<dbReference type="GO" id="GO:0009986">
    <property type="term" value="C:cell surface"/>
    <property type="evidence" value="ECO:0007669"/>
    <property type="project" value="UniProtKB-SubCell"/>
</dbReference>
<reference evidence="12" key="1">
    <citation type="submission" date="2016-10" db="EMBL/GenBank/DDBJ databases">
        <title>Proteomic and phylogenetic analysis of the outer membrane protein repertoire of gastric Helicobacter species.</title>
        <authorList>
            <person name="Joosten M."/>
        </authorList>
    </citation>
    <scope>NUCLEOTIDE SEQUENCE</scope>
    <source>
        <strain evidence="12">Acino2</strain>
    </source>
</reference>
<evidence type="ECO:0000256" key="7">
    <source>
        <dbReference type="ARBA" id="ARBA00022692"/>
    </source>
</evidence>
<organism evidence="12">
    <name type="scientific">Helicobacter acinonychis</name>
    <name type="common">Helicobacter acinonyx</name>
    <dbReference type="NCBI Taxonomy" id="212"/>
    <lineage>
        <taxon>Bacteria</taxon>
        <taxon>Pseudomonadati</taxon>
        <taxon>Campylobacterota</taxon>
        <taxon>Epsilonproteobacteria</taxon>
        <taxon>Campylobacterales</taxon>
        <taxon>Helicobacteraceae</taxon>
        <taxon>Helicobacter</taxon>
    </lineage>
</organism>
<keyword evidence="11" id="KW-0998">Cell outer membrane</keyword>
<comment type="subcellular location">
    <subcellularLocation>
        <location evidence="3">Cell outer membrane</location>
        <topology evidence="3">Multi-pass membrane protein</topology>
    </subcellularLocation>
    <subcellularLocation>
        <location evidence="1">Cell surface</location>
    </subcellularLocation>
    <subcellularLocation>
        <location evidence="2">Periplasm</location>
    </subcellularLocation>
    <subcellularLocation>
        <location evidence="4">Secreted</location>
    </subcellularLocation>
</comment>
<gene>
    <name evidence="12" type="primary">omp744</name>
</gene>